<dbReference type="EMBL" id="PJMU01000001">
    <property type="protein sequence ID" value="PKV75930.1"/>
    <property type="molecule type" value="Genomic_DNA"/>
</dbReference>
<keyword evidence="7" id="KW-1185">Reference proteome</keyword>
<dbReference type="Gene3D" id="1.20.1530.20">
    <property type="match status" value="1"/>
</dbReference>
<evidence type="ECO:0000313" key="7">
    <source>
        <dbReference type="Proteomes" id="UP000233782"/>
    </source>
</evidence>
<feature type="transmembrane region" description="Helical" evidence="5">
    <location>
        <begin position="6"/>
        <end position="26"/>
    </location>
</feature>
<reference evidence="6 7" key="1">
    <citation type="submission" date="2017-12" db="EMBL/GenBank/DDBJ databases">
        <title>Genomic Encyclopedia of Type Strains, Phase III (KMG-III): the genomes of soil and plant-associated and newly described type strains.</title>
        <authorList>
            <person name="Whitman W."/>
        </authorList>
    </citation>
    <scope>NUCLEOTIDE SEQUENCE [LARGE SCALE GENOMIC DNA]</scope>
    <source>
        <strain evidence="6 7">LP43</strain>
    </source>
</reference>
<dbReference type="InterPro" id="IPR038770">
    <property type="entry name" value="Na+/solute_symporter_sf"/>
</dbReference>
<gene>
    <name evidence="6" type="ORF">BD749_0878</name>
</gene>
<evidence type="ECO:0000256" key="2">
    <source>
        <dbReference type="ARBA" id="ARBA00022692"/>
    </source>
</evidence>
<proteinExistence type="predicted"/>
<dbReference type="InterPro" id="IPR002657">
    <property type="entry name" value="BilAc:Na_symport/Acr3"/>
</dbReference>
<sequence length="296" mass="32241">MFQILINIAGIALPVFVFLTMLNVGLTQEPKDIVKYLRDRNFALRMLVANFVLAPLLMWGMLQVFSIDPYLRVGLTIFSICAGAPFLIKLTQLSEHDLALGASTMITLVLATVIAAPLLLPLIVPQIEINGGMIAWTLLKQLILPIVLGMVLSKVLPNLTEAAQPWVARIGNWTLYVVLVATLAGYFPETKAIMGQGAILIGIAFILGSFGIGYLLGGRDKEDHLQDIGALGTAQRNTAASMIIAAQNFSDYPEVLVIITIANTLGIAILLAIAKFLSKDNKVGIYTYRYRLRTDT</sequence>
<dbReference type="GO" id="GO:0016020">
    <property type="term" value="C:membrane"/>
    <property type="evidence" value="ECO:0007669"/>
    <property type="project" value="UniProtKB-SubCell"/>
</dbReference>
<comment type="caution">
    <text evidence="6">The sequence shown here is derived from an EMBL/GenBank/DDBJ whole genome shotgun (WGS) entry which is preliminary data.</text>
</comment>
<accession>A0A2N3V2S5</accession>
<evidence type="ECO:0000256" key="3">
    <source>
        <dbReference type="ARBA" id="ARBA00022989"/>
    </source>
</evidence>
<feature type="transmembrane region" description="Helical" evidence="5">
    <location>
        <begin position="133"/>
        <end position="154"/>
    </location>
</feature>
<evidence type="ECO:0000313" key="6">
    <source>
        <dbReference type="EMBL" id="PKV75930.1"/>
    </source>
</evidence>
<feature type="transmembrane region" description="Helical" evidence="5">
    <location>
        <begin position="193"/>
        <end position="216"/>
    </location>
</feature>
<dbReference type="AlphaFoldDB" id="A0A2N3V2S5"/>
<dbReference type="Pfam" id="PF01758">
    <property type="entry name" value="SBF"/>
    <property type="match status" value="1"/>
</dbReference>
<dbReference type="PANTHER" id="PTHR10361:SF28">
    <property type="entry name" value="P3 PROTEIN-RELATED"/>
    <property type="match status" value="1"/>
</dbReference>
<comment type="subcellular location">
    <subcellularLocation>
        <location evidence="1">Membrane</location>
        <topology evidence="1">Multi-pass membrane protein</topology>
    </subcellularLocation>
</comment>
<evidence type="ECO:0000256" key="4">
    <source>
        <dbReference type="ARBA" id="ARBA00023136"/>
    </source>
</evidence>
<organism evidence="6 7">
    <name type="scientific">Pontibacter ramchanderi</name>
    <dbReference type="NCBI Taxonomy" id="1179743"/>
    <lineage>
        <taxon>Bacteria</taxon>
        <taxon>Pseudomonadati</taxon>
        <taxon>Bacteroidota</taxon>
        <taxon>Cytophagia</taxon>
        <taxon>Cytophagales</taxon>
        <taxon>Hymenobacteraceae</taxon>
        <taxon>Pontibacter</taxon>
    </lineage>
</organism>
<feature type="transmembrane region" description="Helical" evidence="5">
    <location>
        <begin position="47"/>
        <end position="65"/>
    </location>
</feature>
<feature type="transmembrane region" description="Helical" evidence="5">
    <location>
        <begin position="166"/>
        <end position="187"/>
    </location>
</feature>
<protein>
    <submittedName>
        <fullName evidence="6">BASS family bile acid:Na+ symporter</fullName>
    </submittedName>
</protein>
<dbReference type="PANTHER" id="PTHR10361">
    <property type="entry name" value="SODIUM-BILE ACID COTRANSPORTER"/>
    <property type="match status" value="1"/>
</dbReference>
<dbReference type="OrthoDB" id="481541at2"/>
<evidence type="ECO:0000256" key="5">
    <source>
        <dbReference type="SAM" id="Phobius"/>
    </source>
</evidence>
<name>A0A2N3V2S5_9BACT</name>
<keyword evidence="3 5" id="KW-1133">Transmembrane helix</keyword>
<keyword evidence="4 5" id="KW-0472">Membrane</keyword>
<evidence type="ECO:0000256" key="1">
    <source>
        <dbReference type="ARBA" id="ARBA00004141"/>
    </source>
</evidence>
<keyword evidence="2 5" id="KW-0812">Transmembrane</keyword>
<feature type="transmembrane region" description="Helical" evidence="5">
    <location>
        <begin position="255"/>
        <end position="277"/>
    </location>
</feature>
<dbReference type="InterPro" id="IPR004710">
    <property type="entry name" value="Bilac:Na_transpt"/>
</dbReference>
<dbReference type="Proteomes" id="UP000233782">
    <property type="component" value="Unassembled WGS sequence"/>
</dbReference>
<dbReference type="RefSeq" id="WP_101443118.1">
    <property type="nucleotide sequence ID" value="NZ_PJMU01000001.1"/>
</dbReference>
<feature type="transmembrane region" description="Helical" evidence="5">
    <location>
        <begin position="100"/>
        <end position="127"/>
    </location>
</feature>